<dbReference type="Proteomes" id="UP000231990">
    <property type="component" value="Unassembled WGS sequence"/>
</dbReference>
<dbReference type="InterPro" id="IPR011006">
    <property type="entry name" value="CheY-like_superfamily"/>
</dbReference>
<evidence type="ECO:0000256" key="1">
    <source>
        <dbReference type="PROSITE-ProRule" id="PRU00169"/>
    </source>
</evidence>
<evidence type="ECO:0000259" key="2">
    <source>
        <dbReference type="PROSITE" id="PS50110"/>
    </source>
</evidence>
<dbReference type="PANTHER" id="PTHR44520">
    <property type="entry name" value="RESPONSE REGULATOR RCP1-RELATED"/>
    <property type="match status" value="1"/>
</dbReference>
<dbReference type="EMBL" id="NPDZ01000009">
    <property type="protein sequence ID" value="PJZ72482.1"/>
    <property type="molecule type" value="Genomic_DNA"/>
</dbReference>
<dbReference type="Pfam" id="PF00072">
    <property type="entry name" value="Response_reg"/>
    <property type="match status" value="1"/>
</dbReference>
<feature type="domain" description="Response regulatory" evidence="2">
    <location>
        <begin position="10"/>
        <end position="138"/>
    </location>
</feature>
<name>A0A2M9ZK95_9LEPT</name>
<dbReference type="AlphaFoldDB" id="A0A2M9ZK95"/>
<dbReference type="GO" id="GO:0000160">
    <property type="term" value="P:phosphorelay signal transduction system"/>
    <property type="evidence" value="ECO:0007669"/>
    <property type="project" value="InterPro"/>
</dbReference>
<organism evidence="4 6">
    <name type="scientific">Leptospira perolatii</name>
    <dbReference type="NCBI Taxonomy" id="2023191"/>
    <lineage>
        <taxon>Bacteria</taxon>
        <taxon>Pseudomonadati</taxon>
        <taxon>Spirochaetota</taxon>
        <taxon>Spirochaetia</taxon>
        <taxon>Leptospirales</taxon>
        <taxon>Leptospiraceae</taxon>
        <taxon>Leptospira</taxon>
    </lineage>
</organism>
<dbReference type="InterPro" id="IPR001789">
    <property type="entry name" value="Sig_transdc_resp-reg_receiver"/>
</dbReference>
<dbReference type="InterPro" id="IPR052893">
    <property type="entry name" value="TCS_response_regulator"/>
</dbReference>
<evidence type="ECO:0000313" key="6">
    <source>
        <dbReference type="Proteomes" id="UP000231990"/>
    </source>
</evidence>
<dbReference type="PROSITE" id="PS50110">
    <property type="entry name" value="RESPONSE_REGULATORY"/>
    <property type="match status" value="1"/>
</dbReference>
<dbReference type="Proteomes" id="UP000231962">
    <property type="component" value="Unassembled WGS sequence"/>
</dbReference>
<sequence length="149" mass="17109">MNTTGFEACDILYAEDNLNDAELTLRGFKKNNITHRVFHVQDGEEALEFLFCQGKFLSRNPNERPIFVLLDLKMPKVDGLEVLKRMKSDESLKSIPVIMLTSSAEERDIADSYRYGANSYIIKPVEFEKLILTVSEIGKYWCILNRPAN</sequence>
<evidence type="ECO:0000313" key="3">
    <source>
        <dbReference type="EMBL" id="PJZ69347.1"/>
    </source>
</evidence>
<reference evidence="5 6" key="1">
    <citation type="submission" date="2017-07" db="EMBL/GenBank/DDBJ databases">
        <title>Leptospira spp. isolated from tropical soils.</title>
        <authorList>
            <person name="Thibeaux R."/>
            <person name="Iraola G."/>
            <person name="Ferres I."/>
            <person name="Bierque E."/>
            <person name="Girault D."/>
            <person name="Soupe-Gilbert M.-E."/>
            <person name="Picardeau M."/>
            <person name="Goarant C."/>
        </authorList>
    </citation>
    <scope>NUCLEOTIDE SEQUENCE [LARGE SCALE GENOMIC DNA]</scope>
    <source>
        <strain evidence="4 6">FH1-B-B1</strain>
        <strain evidence="3 5">FH1-B-C1</strain>
    </source>
</reference>
<dbReference type="OrthoDB" id="9797769at2"/>
<dbReference type="SUPFAM" id="SSF52172">
    <property type="entry name" value="CheY-like"/>
    <property type="match status" value="1"/>
</dbReference>
<gene>
    <name evidence="3" type="ORF">CH360_11350</name>
    <name evidence="4" type="ORF">CH373_13785</name>
</gene>
<dbReference type="EMBL" id="NPDY01000010">
    <property type="protein sequence ID" value="PJZ69347.1"/>
    <property type="molecule type" value="Genomic_DNA"/>
</dbReference>
<feature type="modified residue" description="4-aspartylphosphate" evidence="1">
    <location>
        <position position="71"/>
    </location>
</feature>
<dbReference type="PANTHER" id="PTHR44520:SF1">
    <property type="entry name" value="TWO-COMPONENT SYSTEM REGULATORY PROTEIN"/>
    <property type="match status" value="1"/>
</dbReference>
<comment type="caution">
    <text evidence="4">The sequence shown here is derived from an EMBL/GenBank/DDBJ whole genome shotgun (WGS) entry which is preliminary data.</text>
</comment>
<evidence type="ECO:0000313" key="4">
    <source>
        <dbReference type="EMBL" id="PJZ72482.1"/>
    </source>
</evidence>
<proteinExistence type="predicted"/>
<dbReference type="Gene3D" id="3.40.50.2300">
    <property type="match status" value="1"/>
</dbReference>
<keyword evidence="1" id="KW-0597">Phosphoprotein</keyword>
<evidence type="ECO:0000313" key="5">
    <source>
        <dbReference type="Proteomes" id="UP000231962"/>
    </source>
</evidence>
<keyword evidence="5" id="KW-1185">Reference proteome</keyword>
<accession>A0A2M9ZK95</accession>
<dbReference type="SMART" id="SM00448">
    <property type="entry name" value="REC"/>
    <property type="match status" value="1"/>
</dbReference>
<protein>
    <submittedName>
        <fullName evidence="4">Two-component system response regulator</fullName>
    </submittedName>
</protein>
<dbReference type="CDD" id="cd17557">
    <property type="entry name" value="REC_Rcp-like"/>
    <property type="match status" value="1"/>
</dbReference>
<dbReference type="RefSeq" id="WP_100714161.1">
    <property type="nucleotide sequence ID" value="NZ_NPDY01000010.1"/>
</dbReference>